<sequence>MGAGPFAVLARLCFFWVQLANRPDRAILPRDERKRECACVHVCVCVFGCRIKRTINWKCTCPSKCHLDPP</sequence>
<reference evidence="1" key="1">
    <citation type="submission" date="2021-04" db="EMBL/GenBank/DDBJ databases">
        <title>Draft Genome Sequence of Pandoravirus japonicus, Isolated from the Sabaishi River of Niigata, Japan.</title>
        <authorList>
            <person name="Hosokawa N."/>
            <person name="Takahashi H."/>
            <person name="Aoki K."/>
            <person name="Takemura M."/>
        </authorList>
    </citation>
    <scope>NUCLEOTIDE SEQUENCE</scope>
</reference>
<accession>A0A811BT92</accession>
<evidence type="ECO:0000313" key="2">
    <source>
        <dbReference type="Proteomes" id="UP001253637"/>
    </source>
</evidence>
<dbReference type="Proteomes" id="UP001253637">
    <property type="component" value="Segment"/>
</dbReference>
<protein>
    <submittedName>
        <fullName evidence="1">Uncharacterized protein</fullName>
    </submittedName>
</protein>
<dbReference type="EMBL" id="LC625835">
    <property type="protein sequence ID" value="BCU03651.1"/>
    <property type="molecule type" value="Genomic_DNA"/>
</dbReference>
<organism evidence="1 2">
    <name type="scientific">Pandoravirus japonicus</name>
    <dbReference type="NCBI Taxonomy" id="2823154"/>
    <lineage>
        <taxon>Viruses</taxon>
        <taxon>Pandoravirus</taxon>
    </lineage>
</organism>
<name>A0A811BT92_9VIRU</name>
<proteinExistence type="predicted"/>
<evidence type="ECO:0000313" key="1">
    <source>
        <dbReference type="EMBL" id="BCU03651.1"/>
    </source>
</evidence>